<feature type="region of interest" description="Disordered" evidence="7">
    <location>
        <begin position="84"/>
        <end position="186"/>
    </location>
</feature>
<organism evidence="9 10">
    <name type="scientific">Lichtheimia ornata</name>
    <dbReference type="NCBI Taxonomy" id="688661"/>
    <lineage>
        <taxon>Eukaryota</taxon>
        <taxon>Fungi</taxon>
        <taxon>Fungi incertae sedis</taxon>
        <taxon>Mucoromycota</taxon>
        <taxon>Mucoromycotina</taxon>
        <taxon>Mucoromycetes</taxon>
        <taxon>Mucorales</taxon>
        <taxon>Lichtheimiaceae</taxon>
        <taxon>Lichtheimia</taxon>
    </lineage>
</organism>
<dbReference type="SMART" id="SM00339">
    <property type="entry name" value="FH"/>
    <property type="match status" value="1"/>
</dbReference>
<dbReference type="InterPro" id="IPR030456">
    <property type="entry name" value="TF_fork_head_CS_2"/>
</dbReference>
<feature type="compositionally biased region" description="Polar residues" evidence="7">
    <location>
        <begin position="546"/>
        <end position="560"/>
    </location>
</feature>
<evidence type="ECO:0000259" key="8">
    <source>
        <dbReference type="PROSITE" id="PS50039"/>
    </source>
</evidence>
<feature type="compositionally biased region" description="Low complexity" evidence="7">
    <location>
        <begin position="288"/>
        <end position="301"/>
    </location>
</feature>
<name>A0AAD7UTB4_9FUNG</name>
<sequence>MHGPMYSQPPAPAPHPFGTHQADPAAAAAAAATATTHHHNNVSTPTTNSTNQGFYTQLPPITTAAVNPMSAAAAHFAATDLPEPNGGSLSMLDHNNTHHDDMDSRRSISTTSSYSAASMGGHGSWMYPTPHQQLPAVPKDSISPSASSTHELPYHGQPTPTPSCEKASTSSSSTATHPKRHRTPSTKDIHVEKNTEGKPPYSYATLIKYAIENSPQKKLTLSEIYQWVIEHYPYYSTAGTGWKNSIRHNLSLNKSFVRVARPINEPGKGSYWVVDYNAVEAEHRSRYSMSMRGGRNSRSGSDPAPSPYRPESWSSSLNPGATTSAAAASGRRYRDGRSLSADANALSMLPQQPHTTNAAAVAAAASNTYGYYPYYNRPHFGHYHPSPTQQQQPQTPHHHHHHHHHHHPQMHPLQRPVDSFSTRSTTSGGPCAQPGVSSMDVYMEDVTLGHPPHHHCHHHHRPSSSSASLQHQPLTMPSETMYDTTTHGNSNMYAYAYGHAASSQQQQQPPLSSSSSSRVPSPIQNNSSTAGIVSDQGVHAYNATSTQASADSGADNNNDASLPSSPSTTKSLSSTSPSWNHHLDKAPKHLDTAVAFDASNQVPSPLPAAWPL</sequence>
<evidence type="ECO:0000256" key="1">
    <source>
        <dbReference type="ARBA" id="ARBA00004123"/>
    </source>
</evidence>
<feature type="region of interest" description="Disordered" evidence="7">
    <location>
        <begin position="380"/>
        <end position="471"/>
    </location>
</feature>
<dbReference type="SUPFAM" id="SSF46785">
    <property type="entry name" value="Winged helix' DNA-binding domain"/>
    <property type="match status" value="1"/>
</dbReference>
<feature type="compositionally biased region" description="Low complexity" evidence="7">
    <location>
        <begin position="561"/>
        <end position="578"/>
    </location>
</feature>
<dbReference type="PANTHER" id="PTHR45881:SF1">
    <property type="entry name" value="FORK HEAD PROTEIN HOMOLOG 2"/>
    <property type="match status" value="1"/>
</dbReference>
<feature type="region of interest" description="Disordered" evidence="7">
    <location>
        <begin position="288"/>
        <end position="336"/>
    </location>
</feature>
<feature type="region of interest" description="Disordered" evidence="7">
    <location>
        <begin position="1"/>
        <end position="55"/>
    </location>
</feature>
<dbReference type="CDD" id="cd00059">
    <property type="entry name" value="FH_FOX"/>
    <property type="match status" value="1"/>
</dbReference>
<evidence type="ECO:0000256" key="4">
    <source>
        <dbReference type="ARBA" id="ARBA00023163"/>
    </source>
</evidence>
<feature type="region of interest" description="Disordered" evidence="7">
    <location>
        <begin position="500"/>
        <end position="530"/>
    </location>
</feature>
<reference evidence="9 10" key="1">
    <citation type="submission" date="2023-03" db="EMBL/GenBank/DDBJ databases">
        <title>Genome sequence of Lichtheimia ornata CBS 291.66.</title>
        <authorList>
            <person name="Mohabir J.T."/>
            <person name="Shea T.P."/>
            <person name="Kurbessoian T."/>
            <person name="Berby B."/>
            <person name="Fontaine J."/>
            <person name="Livny J."/>
            <person name="Gnirke A."/>
            <person name="Stajich J.E."/>
            <person name="Cuomo C.A."/>
        </authorList>
    </citation>
    <scope>NUCLEOTIDE SEQUENCE [LARGE SCALE GENOMIC DNA]</scope>
    <source>
        <strain evidence="9">CBS 291.66</strain>
    </source>
</reference>
<comment type="caution">
    <text evidence="9">The sequence shown here is derived from an EMBL/GenBank/DDBJ whole genome shotgun (WGS) entry which is preliminary data.</text>
</comment>
<feature type="compositionally biased region" description="Low complexity" evidence="7">
    <location>
        <begin position="167"/>
        <end position="176"/>
    </location>
</feature>
<keyword evidence="10" id="KW-1185">Reference proteome</keyword>
<feature type="compositionally biased region" description="Basic residues" evidence="7">
    <location>
        <begin position="396"/>
        <end position="409"/>
    </location>
</feature>
<dbReference type="PROSITE" id="PS00657">
    <property type="entry name" value="FORK_HEAD_1"/>
    <property type="match status" value="1"/>
</dbReference>
<dbReference type="GO" id="GO:0000978">
    <property type="term" value="F:RNA polymerase II cis-regulatory region sequence-specific DNA binding"/>
    <property type="evidence" value="ECO:0007669"/>
    <property type="project" value="TreeGrafter"/>
</dbReference>
<keyword evidence="4" id="KW-0804">Transcription</keyword>
<dbReference type="InterPro" id="IPR036390">
    <property type="entry name" value="WH_DNA-bd_sf"/>
</dbReference>
<feature type="region of interest" description="Disordered" evidence="7">
    <location>
        <begin position="546"/>
        <end position="586"/>
    </location>
</feature>
<evidence type="ECO:0000313" key="9">
    <source>
        <dbReference type="EMBL" id="KAJ8652349.1"/>
    </source>
</evidence>
<evidence type="ECO:0000256" key="2">
    <source>
        <dbReference type="ARBA" id="ARBA00023015"/>
    </source>
</evidence>
<feature type="compositionally biased region" description="Basic and acidic residues" evidence="7">
    <location>
        <begin position="95"/>
        <end position="106"/>
    </location>
</feature>
<feature type="domain" description="Fork-head" evidence="8">
    <location>
        <begin position="198"/>
        <end position="275"/>
    </location>
</feature>
<dbReference type="PROSITE" id="PS50039">
    <property type="entry name" value="FORK_HEAD_3"/>
    <property type="match status" value="1"/>
</dbReference>
<keyword evidence="3 6" id="KW-0238">DNA-binding</keyword>
<feature type="compositionally biased region" description="Polar residues" evidence="7">
    <location>
        <begin position="419"/>
        <end position="428"/>
    </location>
</feature>
<dbReference type="PROSITE" id="PS00658">
    <property type="entry name" value="FORK_HEAD_2"/>
    <property type="match status" value="1"/>
</dbReference>
<dbReference type="GO" id="GO:0005634">
    <property type="term" value="C:nucleus"/>
    <property type="evidence" value="ECO:0007669"/>
    <property type="project" value="UniProtKB-SubCell"/>
</dbReference>
<feature type="DNA-binding region" description="Fork-head" evidence="6">
    <location>
        <begin position="198"/>
        <end position="275"/>
    </location>
</feature>
<evidence type="ECO:0000256" key="6">
    <source>
        <dbReference type="PROSITE-ProRule" id="PRU00089"/>
    </source>
</evidence>
<dbReference type="Gene3D" id="1.10.10.10">
    <property type="entry name" value="Winged helix-like DNA-binding domain superfamily/Winged helix DNA-binding domain"/>
    <property type="match status" value="1"/>
</dbReference>
<keyword evidence="5 6" id="KW-0539">Nucleus</keyword>
<dbReference type="AlphaFoldDB" id="A0AAD7UTB4"/>
<feature type="compositionally biased region" description="Low complexity" evidence="7">
    <location>
        <begin position="320"/>
        <end position="330"/>
    </location>
</feature>
<feature type="compositionally biased region" description="Low complexity" evidence="7">
    <location>
        <begin position="107"/>
        <end position="118"/>
    </location>
</feature>
<dbReference type="InterPro" id="IPR036388">
    <property type="entry name" value="WH-like_DNA-bd_sf"/>
</dbReference>
<accession>A0AAD7UTB4</accession>
<dbReference type="FunFam" id="1.10.10.10:FF:000135">
    <property type="entry name" value="forkhead box protein G1"/>
    <property type="match status" value="1"/>
</dbReference>
<feature type="compositionally biased region" description="Low complexity" evidence="7">
    <location>
        <begin position="383"/>
        <end position="395"/>
    </location>
</feature>
<gene>
    <name evidence="9" type="ORF">O0I10_012020</name>
</gene>
<protein>
    <recommendedName>
        <fullName evidence="8">Fork-head domain-containing protein</fullName>
    </recommendedName>
</protein>
<dbReference type="GO" id="GO:0000981">
    <property type="term" value="F:DNA-binding transcription factor activity, RNA polymerase II-specific"/>
    <property type="evidence" value="ECO:0007669"/>
    <property type="project" value="TreeGrafter"/>
</dbReference>
<comment type="subcellular location">
    <subcellularLocation>
        <location evidence="1 6">Nucleus</location>
    </subcellularLocation>
</comment>
<proteinExistence type="predicted"/>
<dbReference type="EMBL" id="JARTCD010000108">
    <property type="protein sequence ID" value="KAJ8652349.1"/>
    <property type="molecule type" value="Genomic_DNA"/>
</dbReference>
<dbReference type="Proteomes" id="UP001234581">
    <property type="component" value="Unassembled WGS sequence"/>
</dbReference>
<evidence type="ECO:0000256" key="7">
    <source>
        <dbReference type="SAM" id="MobiDB-lite"/>
    </source>
</evidence>
<dbReference type="Pfam" id="PF00250">
    <property type="entry name" value="Forkhead"/>
    <property type="match status" value="1"/>
</dbReference>
<dbReference type="PRINTS" id="PR00053">
    <property type="entry name" value="FORKHEAD"/>
</dbReference>
<keyword evidence="2" id="KW-0805">Transcription regulation</keyword>
<evidence type="ECO:0000256" key="3">
    <source>
        <dbReference type="ARBA" id="ARBA00023125"/>
    </source>
</evidence>
<feature type="compositionally biased region" description="Low complexity" evidence="7">
    <location>
        <begin position="502"/>
        <end position="524"/>
    </location>
</feature>
<dbReference type="RefSeq" id="XP_058337263.1">
    <property type="nucleotide sequence ID" value="XM_058491969.1"/>
</dbReference>
<dbReference type="GeneID" id="83219409"/>
<feature type="compositionally biased region" description="Basic residues" evidence="7">
    <location>
        <begin position="451"/>
        <end position="462"/>
    </location>
</feature>
<evidence type="ECO:0000256" key="5">
    <source>
        <dbReference type="ARBA" id="ARBA00023242"/>
    </source>
</evidence>
<evidence type="ECO:0000313" key="10">
    <source>
        <dbReference type="Proteomes" id="UP001234581"/>
    </source>
</evidence>
<dbReference type="InterPro" id="IPR018122">
    <property type="entry name" value="TF_fork_head_CS_1"/>
</dbReference>
<feature type="compositionally biased region" description="Low complexity" evidence="7">
    <location>
        <begin position="25"/>
        <end position="51"/>
    </location>
</feature>
<dbReference type="InterPro" id="IPR001766">
    <property type="entry name" value="Fork_head_dom"/>
</dbReference>
<dbReference type="PANTHER" id="PTHR45881">
    <property type="entry name" value="CHECKPOINT SUPPRESSOR 1-LIKE, ISOFORM A-RELATED"/>
    <property type="match status" value="1"/>
</dbReference>